<dbReference type="SUPFAM" id="SSF81296">
    <property type="entry name" value="E set domains"/>
    <property type="match status" value="1"/>
</dbReference>
<name>A0A8S3VSW5_MYTED</name>
<keyword evidence="5" id="KW-0443">Lipid metabolism</keyword>
<dbReference type="GO" id="GO:0005737">
    <property type="term" value="C:cytoplasm"/>
    <property type="evidence" value="ECO:0007669"/>
    <property type="project" value="TreeGrafter"/>
</dbReference>
<dbReference type="PANTHER" id="PTHR10343">
    <property type="entry name" value="5'-AMP-ACTIVATED PROTEIN KINASE , BETA SUBUNIT"/>
    <property type="match status" value="1"/>
</dbReference>
<comment type="similarity">
    <text evidence="1">Belongs to the 5'-AMP-activated protein kinase beta subunit family.</text>
</comment>
<dbReference type="EMBL" id="CAJPWZ010003335">
    <property type="protein sequence ID" value="CAG2258025.1"/>
    <property type="molecule type" value="Genomic_DNA"/>
</dbReference>
<organism evidence="10 11">
    <name type="scientific">Mytilus edulis</name>
    <name type="common">Blue mussel</name>
    <dbReference type="NCBI Taxonomy" id="6550"/>
    <lineage>
        <taxon>Eukaryota</taxon>
        <taxon>Metazoa</taxon>
        <taxon>Spiralia</taxon>
        <taxon>Lophotrochozoa</taxon>
        <taxon>Mollusca</taxon>
        <taxon>Bivalvia</taxon>
        <taxon>Autobranchia</taxon>
        <taxon>Pteriomorphia</taxon>
        <taxon>Mytilida</taxon>
        <taxon>Mytiloidea</taxon>
        <taxon>Mytilidae</taxon>
        <taxon>Mytilinae</taxon>
        <taxon>Mytilus</taxon>
    </lineage>
</organism>
<evidence type="ECO:0000256" key="2">
    <source>
        <dbReference type="ARBA" id="ARBA00022516"/>
    </source>
</evidence>
<keyword evidence="11" id="KW-1185">Reference proteome</keyword>
<evidence type="ECO:0000256" key="4">
    <source>
        <dbReference type="ARBA" id="ARBA00022832"/>
    </source>
</evidence>
<dbReference type="SMART" id="SM01010">
    <property type="entry name" value="AMPKBI"/>
    <property type="match status" value="1"/>
</dbReference>
<dbReference type="AlphaFoldDB" id="A0A8S3VSW5"/>
<protein>
    <recommendedName>
        <fullName evidence="7">5'-AMP-activated protein kinase subunit beta-1</fullName>
    </recommendedName>
</protein>
<accession>A0A8S3VSW5</accession>
<dbReference type="Gene3D" id="6.20.250.60">
    <property type="match status" value="1"/>
</dbReference>
<dbReference type="Pfam" id="PF04739">
    <property type="entry name" value="AMPKBI"/>
    <property type="match status" value="1"/>
</dbReference>
<keyword evidence="4" id="KW-0276">Fatty acid metabolism</keyword>
<feature type="region of interest" description="Disordered" evidence="8">
    <location>
        <begin position="1"/>
        <end position="23"/>
    </location>
</feature>
<evidence type="ECO:0000313" key="10">
    <source>
        <dbReference type="EMBL" id="CAG2258025.1"/>
    </source>
</evidence>
<comment type="function">
    <text evidence="6">Non-catalytic subunit of AMP-activated protein kinase (AMPK), an energy sensor protein kinase that plays a key role in regulating cellular energy metabolism. In response to reduction of intracellular ATP levels, AMPK activates energy-producing pathways and inhibits energy-consuming processes: inhibits protein, carbohydrate and lipid biosynthesis, as well as cell growth and proliferation. AMPK acts via direct phosphorylation of metabolic enzymes, and by longer-term effects via phosphorylation of transcription regulators. Also acts as a regulator of cellular polarity by remodeling the actin cytoskeleton; probably by indirectly activating myosin. Beta non-catalytic subunit acts as a scaffold on which the AMPK complex assembles, via its C-terminus that bridges alpha (PRKAA1 or PRKAA2) and gamma subunits (PRKAG1, PRKAG2 or PRKAG3).</text>
</comment>
<evidence type="ECO:0000256" key="8">
    <source>
        <dbReference type="SAM" id="MobiDB-lite"/>
    </source>
</evidence>
<dbReference type="InterPro" id="IPR006828">
    <property type="entry name" value="ASC_dom"/>
</dbReference>
<evidence type="ECO:0000313" key="11">
    <source>
        <dbReference type="Proteomes" id="UP000683360"/>
    </source>
</evidence>
<dbReference type="InterPro" id="IPR014756">
    <property type="entry name" value="Ig_E-set"/>
</dbReference>
<dbReference type="SUPFAM" id="SSF160219">
    <property type="entry name" value="AMPKBI-like"/>
    <property type="match status" value="1"/>
</dbReference>
<dbReference type="CDD" id="cd02859">
    <property type="entry name" value="E_set_AMPKbeta_like_N"/>
    <property type="match status" value="1"/>
</dbReference>
<dbReference type="FunFam" id="2.60.40.10:FF:000139">
    <property type="entry name" value="Protein kinase AMP-activated non-catalytic subunit beta 1"/>
    <property type="match status" value="1"/>
</dbReference>
<keyword evidence="2" id="KW-0444">Lipid biosynthesis</keyword>
<evidence type="ECO:0000256" key="5">
    <source>
        <dbReference type="ARBA" id="ARBA00023098"/>
    </source>
</evidence>
<reference evidence="10" key="1">
    <citation type="submission" date="2021-03" db="EMBL/GenBank/DDBJ databases">
        <authorList>
            <person name="Bekaert M."/>
        </authorList>
    </citation>
    <scope>NUCLEOTIDE SEQUENCE</scope>
</reference>
<dbReference type="Pfam" id="PF16561">
    <property type="entry name" value="AMPK1_CBM"/>
    <property type="match status" value="1"/>
</dbReference>
<evidence type="ECO:0000256" key="1">
    <source>
        <dbReference type="ARBA" id="ARBA00010926"/>
    </source>
</evidence>
<dbReference type="InterPro" id="IPR032640">
    <property type="entry name" value="AMPK1_CBM"/>
</dbReference>
<dbReference type="GO" id="GO:0005634">
    <property type="term" value="C:nucleus"/>
    <property type="evidence" value="ECO:0007669"/>
    <property type="project" value="TreeGrafter"/>
</dbReference>
<dbReference type="InterPro" id="IPR050827">
    <property type="entry name" value="CRP1_MDG1_kinase"/>
</dbReference>
<evidence type="ECO:0000256" key="7">
    <source>
        <dbReference type="ARBA" id="ARBA00040010"/>
    </source>
</evidence>
<comment type="caution">
    <text evidence="10">The sequence shown here is derived from an EMBL/GenBank/DDBJ whole genome shotgun (WGS) entry which is preliminary data.</text>
</comment>
<evidence type="ECO:0000259" key="9">
    <source>
        <dbReference type="SMART" id="SM01010"/>
    </source>
</evidence>
<dbReference type="GO" id="GO:0019901">
    <property type="term" value="F:protein kinase binding"/>
    <property type="evidence" value="ECO:0007669"/>
    <property type="project" value="TreeGrafter"/>
</dbReference>
<gene>
    <name evidence="10" type="ORF">MEDL_69227</name>
</gene>
<dbReference type="OrthoDB" id="531008at2759"/>
<evidence type="ECO:0000256" key="6">
    <source>
        <dbReference type="ARBA" id="ARBA00025180"/>
    </source>
</evidence>
<dbReference type="GO" id="GO:0007165">
    <property type="term" value="P:signal transduction"/>
    <property type="evidence" value="ECO:0007669"/>
    <property type="project" value="TreeGrafter"/>
</dbReference>
<proteinExistence type="inferred from homology"/>
<sequence length="300" mass="33686">MIRMGNTSQKSRHVSGDESGPQLVAGRYGYSEKEFDHIQVINPNIRRPRAATTLSQGADMVYQTPKLLPAVFKWEGGGKDIYLAGSFNKWAKIPLVKSHGDFLTIIELPEGEHQYKFFVDGSWQHNPSEPTMKDSQGNINNTIQVRKADFEVFEALALDSLNVNNSKKDKGHTQGSVSNSIQIRKADFEVFEALALDSLYVKNSKKDKGRESLDDEYGQEVPVRKPGEKVTGPPILPPHLLQVILNKDIPAHCEPTLLPEPNHVMLNHLYALSIKDGVMVLSATHRFRKKYVTTLLYKPI</sequence>
<feature type="region of interest" description="Disordered" evidence="8">
    <location>
        <begin position="208"/>
        <end position="232"/>
    </location>
</feature>
<dbReference type="Proteomes" id="UP000683360">
    <property type="component" value="Unassembled WGS sequence"/>
</dbReference>
<dbReference type="GO" id="GO:0006631">
    <property type="term" value="P:fatty acid metabolic process"/>
    <property type="evidence" value="ECO:0007669"/>
    <property type="project" value="UniProtKB-KW"/>
</dbReference>
<feature type="domain" description="Association with the SNF1 complex (ASC)" evidence="9">
    <location>
        <begin position="209"/>
        <end position="300"/>
    </location>
</feature>
<dbReference type="Gene3D" id="2.60.40.10">
    <property type="entry name" value="Immunoglobulins"/>
    <property type="match status" value="1"/>
</dbReference>
<dbReference type="PANTHER" id="PTHR10343:SF84">
    <property type="entry name" value="5'-AMP-ACTIVATED PROTEIN KINASE SUBUNIT BETA-1"/>
    <property type="match status" value="1"/>
</dbReference>
<dbReference type="GO" id="GO:0031588">
    <property type="term" value="C:nucleotide-activated protein kinase complex"/>
    <property type="evidence" value="ECO:0007669"/>
    <property type="project" value="TreeGrafter"/>
</dbReference>
<evidence type="ECO:0000256" key="3">
    <source>
        <dbReference type="ARBA" id="ARBA00022553"/>
    </source>
</evidence>
<keyword evidence="3" id="KW-0597">Phosphoprotein</keyword>
<dbReference type="InterPro" id="IPR037256">
    <property type="entry name" value="ASC_dom_sf"/>
</dbReference>
<dbReference type="InterPro" id="IPR013783">
    <property type="entry name" value="Ig-like_fold"/>
</dbReference>